<sequence length="1690" mass="188864">MSLVGGFSRRSPVSPSLHSDTAPYSPHLTLISSQDLDVKNRLNLSTLTNPVDTPHSMYRANVMLKCHPPSTDIYSRLRQVCLSPLVLDYVYWTCGPSNVMINCHPPSTDIYSRLRQVCLSPLVLDYVYWTCGPSNVMLNCHPPSTDIYSRLRQVCLSPLVLNYVYWTCGPSNVMLKCHPPSTDIYSRLRQVCLSPLVLDYVYWTCGPSNVMINCHPPSTDIYSRLRQVCLSPLVLDYVYWTCGPSNVMLNCHPPSTDIYSRLRQVCLSPLVLDYVYWTCGPSNVMLNCNPPSTDIYSRLRQVCLSPLVLDYDYWTCGPSNVMLNCHPPSTDISPGSGNNVMLNCHLPSTDIYSRLRQVCLSPLVLDYVYWTFGPSNVMLNCHPPSTDIYSRLRQVCLSPLVLGLRLRGHVAPVTSCLTATLQALIYTPGSGNNVMLNCHPPSTDIYSRLRQACLSPLVLNYVYWTRDPSNVMLNCHPPSTDIYSRLRLVFITSCAGLRLLDMWPQQVCLSPLMLDYVYWTCGPSNVMLNCHPPSTDIYSRLRQACLSPLVLNYVYWTRDPSNVMLNCHPPSTDIYSRLRQHGYILPAQASMFITSCAGHVYWTCGPSNVMLNCPSKHGYYPRLRQVCLSPLVLNYVYWTCGASNVMLTATFQARIYTPGSGKYVYHLLCWTTSIGHLAPVTSCLTATLQALIYTPGSGNNVMLNCHPPSTDIYPGSGKYVYPSCAGLRYGLCRTSAYCHLQHGFSRLSNTRYIPGQEVCYHFVLTTSIGQCPSKSCLLPPSKHGYILPLRQVCLSPLVLDYVYWTCAPVTSCLTAPSKHDISRSASKMFITSCVTTSIGQCPVSHANCTSKHDIYPAQASMLHLLCWTTSMDIGPITSCLTATSKHGYILRSASMFITSLLDYVYWTCGPSNVMLNCHLQARIYTPAQASMFITSVLTTSIGHVAPVIILTAPPSTDIYSRSASKMFITLCWTRHWTVPDAVNATLQARYISRQAVCYHLLCGLRLLTCGPTSMFITSCVDYSMDMWPSNQLTPPSSTDIYSARKMLSLFATTSIDSAPVTSCLTATLKHDIYPARKYVYHLLSGLRLLDMWPVTHLNCHPPSTIYIPLSNNVMLNCHPPSTNISRSASMFITSCADYVYWTCASKSCYCHLQHGYNSAQASIFHLLCGLRLLDIAPYVMLTATLQHDIYPAQAITYANCHLQAEYTAQASFITLVLTRLLDLAPYKYVITSCADYSLDMWPHNVMLTATLQHDIYPGSASILSPLVGLRLLDMWPHSMLSPLVLDYVYWTCGPSNVMLNCHPPSTDIYPAQAITSCLTATLQARIYTPGSGKQLLSPLVLNYVYWTRDPSNVMLNCHPPSTDIYLPAQAVCLSPLVLDYVYWTCGPSNVMLNCHLQARYILPAQAITSCLTATLQARIYTPGSGKMFITSCAELRLLDTVPHMFITSCAGLRLLDIGPSNVMLNCHPPSTDIYSRLRQVCLSPLVLDYVNWTCGPSNVMLNCHPPSTDIYSRLRQVCLSPLVLDYVYWTCGPSNVMLNCHPPSTDIYSRLRQVCLSPLVLDYVYFTCGPSNVMLNCHPPSTDIYSRLRQRSTRAFPHRGSLYAGALLGHPWNYCNITPDQWHVVNCCKVSWCLLSAVHTRRAQQEPVSKVEQRETGFTAATHERVARHPLHTCCVTSQVLLRLSGRCVN</sequence>
<feature type="region of interest" description="Disordered" evidence="1">
    <location>
        <begin position="1"/>
        <end position="20"/>
    </location>
</feature>
<organism evidence="2 3">
    <name type="scientific">Dryococelus australis</name>
    <dbReference type="NCBI Taxonomy" id="614101"/>
    <lineage>
        <taxon>Eukaryota</taxon>
        <taxon>Metazoa</taxon>
        <taxon>Ecdysozoa</taxon>
        <taxon>Arthropoda</taxon>
        <taxon>Hexapoda</taxon>
        <taxon>Insecta</taxon>
        <taxon>Pterygota</taxon>
        <taxon>Neoptera</taxon>
        <taxon>Polyneoptera</taxon>
        <taxon>Phasmatodea</taxon>
        <taxon>Verophasmatodea</taxon>
        <taxon>Anareolatae</taxon>
        <taxon>Phasmatidae</taxon>
        <taxon>Eurycanthinae</taxon>
        <taxon>Dryococelus</taxon>
    </lineage>
</organism>
<name>A0ABQ9H239_9NEOP</name>
<accession>A0ABQ9H239</accession>
<keyword evidence="3" id="KW-1185">Reference proteome</keyword>
<dbReference type="Proteomes" id="UP001159363">
    <property type="component" value="Chromosome 6"/>
</dbReference>
<evidence type="ECO:0000313" key="3">
    <source>
        <dbReference type="Proteomes" id="UP001159363"/>
    </source>
</evidence>
<dbReference type="EMBL" id="JARBHB010000007">
    <property type="protein sequence ID" value="KAJ8878317.1"/>
    <property type="molecule type" value="Genomic_DNA"/>
</dbReference>
<comment type="caution">
    <text evidence="2">The sequence shown here is derived from an EMBL/GenBank/DDBJ whole genome shotgun (WGS) entry which is preliminary data.</text>
</comment>
<evidence type="ECO:0000313" key="2">
    <source>
        <dbReference type="EMBL" id="KAJ8878317.1"/>
    </source>
</evidence>
<proteinExistence type="predicted"/>
<evidence type="ECO:0000256" key="1">
    <source>
        <dbReference type="SAM" id="MobiDB-lite"/>
    </source>
</evidence>
<gene>
    <name evidence="2" type="ORF">PR048_018894</name>
</gene>
<protein>
    <submittedName>
        <fullName evidence="2">Uncharacterized protein</fullName>
    </submittedName>
</protein>
<reference evidence="2 3" key="1">
    <citation type="submission" date="2023-02" db="EMBL/GenBank/DDBJ databases">
        <title>LHISI_Scaffold_Assembly.</title>
        <authorList>
            <person name="Stuart O.P."/>
            <person name="Cleave R."/>
            <person name="Magrath M.J.L."/>
            <person name="Mikheyev A.S."/>
        </authorList>
    </citation>
    <scope>NUCLEOTIDE SEQUENCE [LARGE SCALE GENOMIC DNA]</scope>
    <source>
        <strain evidence="2">Daus_M_001</strain>
        <tissue evidence="2">Leg muscle</tissue>
    </source>
</reference>